<accession>A0A7W6A744</accession>
<dbReference type="AlphaFoldDB" id="A0A7W6A744"/>
<feature type="domain" description="Putative DNA-binding" evidence="1">
    <location>
        <begin position="6"/>
        <end position="95"/>
    </location>
</feature>
<gene>
    <name evidence="2" type="ORF">GGR11_002939</name>
</gene>
<organism evidence="2 3">
    <name type="scientific">Brevundimonas mediterranea</name>
    <dbReference type="NCBI Taxonomy" id="74329"/>
    <lineage>
        <taxon>Bacteria</taxon>
        <taxon>Pseudomonadati</taxon>
        <taxon>Pseudomonadota</taxon>
        <taxon>Alphaproteobacteria</taxon>
        <taxon>Caulobacterales</taxon>
        <taxon>Caulobacteraceae</taxon>
        <taxon>Brevundimonas</taxon>
    </lineage>
</organism>
<name>A0A7W6A744_9CAUL</name>
<protein>
    <recommendedName>
        <fullName evidence="1">Putative DNA-binding domain-containing protein</fullName>
    </recommendedName>
</protein>
<dbReference type="InterPro" id="IPR018640">
    <property type="entry name" value="DUF2063"/>
</dbReference>
<dbReference type="Proteomes" id="UP000532936">
    <property type="component" value="Unassembled WGS sequence"/>
</dbReference>
<comment type="caution">
    <text evidence="2">The sequence shown here is derived from an EMBL/GenBank/DDBJ whole genome shotgun (WGS) entry which is preliminary data.</text>
</comment>
<reference evidence="2 3" key="1">
    <citation type="submission" date="2020-08" db="EMBL/GenBank/DDBJ databases">
        <title>Genomic Encyclopedia of Type Strains, Phase IV (KMG-IV): sequencing the most valuable type-strain genomes for metagenomic binning, comparative biology and taxonomic classification.</title>
        <authorList>
            <person name="Goeker M."/>
        </authorList>
    </citation>
    <scope>NUCLEOTIDE SEQUENCE [LARGE SCALE GENOMIC DNA]</scope>
    <source>
        <strain evidence="2 3">DSM 14878</strain>
    </source>
</reference>
<sequence length="256" mass="27667">MTGFHAAFDRALTGDLEPLWPHLEPGDRTLGALAVYRNTTIKGRIDALEANYPTVLQMVGEDWFRAAAAAAAFVAEQPGDRPVLVDYGAGFPDWLARFEPARDMTYLAPCARLDRAWTQAHLAEDVAPLEAQEAAALGPALAGATAALHPSVQLFWFEWTAPSLWLAHRYPSADASLEWRAEAEGLLVHRSGAEVQARLLSRAEWVFLDACRLYRPFGVAAAAAQAAAPGLDLSAFFAALIALGVFTSPSIPKDRS</sequence>
<dbReference type="RefSeq" id="WP_183198129.1">
    <property type="nucleotide sequence ID" value="NZ_JACIDA010000003.1"/>
</dbReference>
<evidence type="ECO:0000313" key="2">
    <source>
        <dbReference type="EMBL" id="MBB3873377.1"/>
    </source>
</evidence>
<dbReference type="EMBL" id="JACIDA010000003">
    <property type="protein sequence ID" value="MBB3873377.1"/>
    <property type="molecule type" value="Genomic_DNA"/>
</dbReference>
<evidence type="ECO:0000313" key="3">
    <source>
        <dbReference type="Proteomes" id="UP000532936"/>
    </source>
</evidence>
<evidence type="ECO:0000259" key="1">
    <source>
        <dbReference type="Pfam" id="PF09836"/>
    </source>
</evidence>
<proteinExistence type="predicted"/>
<dbReference type="Pfam" id="PF09836">
    <property type="entry name" value="DUF2063"/>
    <property type="match status" value="1"/>
</dbReference>